<sequence>MTSSPDLAAVAALIGDRTRAKILLALLDGGPMAASSLAERAKASAPLASAHLRKLVAGGLLAVQPHGRQRFYRLSGQAVADAIEALLLVAPAVPARSYRDVAENAALRRGRMCHDHIGGRTGVALTRGLLDGRFLDCRGTTLHVTRLGSRAFGRLEIDVAELARHRRPLTRACVDWSEQDHHLGGSLGATIASEFFRRGWLHTSEASRVVSVSERGREVLVENFQLHTCGRG</sequence>
<dbReference type="GO" id="GO:0097063">
    <property type="term" value="F:cadmium ion sensor activity"/>
    <property type="evidence" value="ECO:0007669"/>
    <property type="project" value="TreeGrafter"/>
</dbReference>
<dbReference type="SMART" id="SM00418">
    <property type="entry name" value="HTH_ARSR"/>
    <property type="match status" value="1"/>
</dbReference>
<proteinExistence type="predicted"/>
<dbReference type="GO" id="GO:0003700">
    <property type="term" value="F:DNA-binding transcription factor activity"/>
    <property type="evidence" value="ECO:0007669"/>
    <property type="project" value="InterPro"/>
</dbReference>
<dbReference type="SUPFAM" id="SSF46785">
    <property type="entry name" value="Winged helix' DNA-binding domain"/>
    <property type="match status" value="1"/>
</dbReference>
<dbReference type="GO" id="GO:0046686">
    <property type="term" value="P:response to cadmium ion"/>
    <property type="evidence" value="ECO:0007669"/>
    <property type="project" value="TreeGrafter"/>
</dbReference>
<dbReference type="InterPro" id="IPR001845">
    <property type="entry name" value="HTH_ArsR_DNA-bd_dom"/>
</dbReference>
<dbReference type="PANTHER" id="PTHR39168">
    <property type="entry name" value="TRANSCRIPTIONAL REGULATOR-RELATED"/>
    <property type="match status" value="1"/>
</dbReference>
<evidence type="ECO:0000259" key="1">
    <source>
        <dbReference type="PROSITE" id="PS50987"/>
    </source>
</evidence>
<dbReference type="CDD" id="cd00090">
    <property type="entry name" value="HTH_ARSR"/>
    <property type="match status" value="1"/>
</dbReference>
<dbReference type="PANTHER" id="PTHR39168:SF1">
    <property type="entry name" value="TRANSCRIPTIONAL REGULATORY PROTEIN"/>
    <property type="match status" value="1"/>
</dbReference>
<dbReference type="InterPro" id="IPR036390">
    <property type="entry name" value="WH_DNA-bd_sf"/>
</dbReference>
<dbReference type="InterPro" id="IPR011991">
    <property type="entry name" value="ArsR-like_HTH"/>
</dbReference>
<dbReference type="InterPro" id="IPR036388">
    <property type="entry name" value="WH-like_DNA-bd_sf"/>
</dbReference>
<dbReference type="Pfam" id="PF12840">
    <property type="entry name" value="HTH_20"/>
    <property type="match status" value="1"/>
</dbReference>
<dbReference type="InterPro" id="IPR052543">
    <property type="entry name" value="HTH_Metal-responsive_Reg"/>
</dbReference>
<organism evidence="2">
    <name type="scientific">Streptomyces sp. NBC_00008</name>
    <dbReference type="NCBI Taxonomy" id="2903610"/>
    <lineage>
        <taxon>Bacteria</taxon>
        <taxon>Bacillati</taxon>
        <taxon>Actinomycetota</taxon>
        <taxon>Actinomycetes</taxon>
        <taxon>Kitasatosporales</taxon>
        <taxon>Streptomycetaceae</taxon>
        <taxon>Streptomyces</taxon>
    </lineage>
</organism>
<dbReference type="Gene3D" id="1.10.10.10">
    <property type="entry name" value="Winged helix-like DNA-binding domain superfamily/Winged helix DNA-binding domain"/>
    <property type="match status" value="1"/>
</dbReference>
<dbReference type="PRINTS" id="PR00778">
    <property type="entry name" value="HTHARSR"/>
</dbReference>
<feature type="domain" description="HTH arsR-type" evidence="1">
    <location>
        <begin position="1"/>
        <end position="94"/>
    </location>
</feature>
<name>A0AAU2VQ88_9ACTN</name>
<dbReference type="GO" id="GO:0003677">
    <property type="term" value="F:DNA binding"/>
    <property type="evidence" value="ECO:0007669"/>
    <property type="project" value="TreeGrafter"/>
</dbReference>
<dbReference type="PROSITE" id="PS50987">
    <property type="entry name" value="HTH_ARSR_2"/>
    <property type="match status" value="1"/>
</dbReference>
<accession>A0AAU2VQ88</accession>
<dbReference type="AlphaFoldDB" id="A0AAU2VQ88"/>
<gene>
    <name evidence="2" type="ORF">OG398_12635</name>
</gene>
<dbReference type="GO" id="GO:0032791">
    <property type="term" value="F:lead ion binding"/>
    <property type="evidence" value="ECO:0007669"/>
    <property type="project" value="TreeGrafter"/>
</dbReference>
<dbReference type="NCBIfam" id="NF033788">
    <property type="entry name" value="HTH_metalloreg"/>
    <property type="match status" value="1"/>
</dbReference>
<dbReference type="EMBL" id="CP108313">
    <property type="protein sequence ID" value="WTW69049.1"/>
    <property type="molecule type" value="Genomic_DNA"/>
</dbReference>
<protein>
    <submittedName>
        <fullName evidence="2">Winged helix-turn-helix domain-containing protein</fullName>
    </submittedName>
</protein>
<dbReference type="GO" id="GO:0010288">
    <property type="term" value="P:response to lead ion"/>
    <property type="evidence" value="ECO:0007669"/>
    <property type="project" value="TreeGrafter"/>
</dbReference>
<reference evidence="2" key="1">
    <citation type="submission" date="2022-10" db="EMBL/GenBank/DDBJ databases">
        <title>The complete genomes of actinobacterial strains from the NBC collection.</title>
        <authorList>
            <person name="Joergensen T.S."/>
            <person name="Alvarez Arevalo M."/>
            <person name="Sterndorff E.B."/>
            <person name="Faurdal D."/>
            <person name="Vuksanovic O."/>
            <person name="Mourched A.-S."/>
            <person name="Charusanti P."/>
            <person name="Shaw S."/>
            <person name="Blin K."/>
            <person name="Weber T."/>
        </authorList>
    </citation>
    <scope>NUCLEOTIDE SEQUENCE</scope>
    <source>
        <strain evidence="2">NBC_00008</strain>
    </source>
</reference>
<evidence type="ECO:0000313" key="2">
    <source>
        <dbReference type="EMBL" id="WTW69049.1"/>
    </source>
</evidence>